<proteinExistence type="predicted"/>
<dbReference type="EMBL" id="CP035758">
    <property type="protein sequence ID" value="QBD80344.1"/>
    <property type="molecule type" value="Genomic_DNA"/>
</dbReference>
<name>A0A4P6JXI2_KTERU</name>
<organism evidence="1 2">
    <name type="scientific">Ktedonosporobacter rubrisoli</name>
    <dbReference type="NCBI Taxonomy" id="2509675"/>
    <lineage>
        <taxon>Bacteria</taxon>
        <taxon>Bacillati</taxon>
        <taxon>Chloroflexota</taxon>
        <taxon>Ktedonobacteria</taxon>
        <taxon>Ktedonobacterales</taxon>
        <taxon>Ktedonosporobacteraceae</taxon>
        <taxon>Ktedonosporobacter</taxon>
    </lineage>
</organism>
<dbReference type="RefSeq" id="WP_129891408.1">
    <property type="nucleotide sequence ID" value="NZ_CP035758.1"/>
</dbReference>
<dbReference type="Proteomes" id="UP000290365">
    <property type="component" value="Chromosome"/>
</dbReference>
<gene>
    <name evidence="1" type="ORF">EPA93_31985</name>
</gene>
<dbReference type="AlphaFoldDB" id="A0A4P6JXI2"/>
<accession>A0A4P6JXI2</accession>
<evidence type="ECO:0000313" key="1">
    <source>
        <dbReference type="EMBL" id="QBD80344.1"/>
    </source>
</evidence>
<evidence type="ECO:0000313" key="2">
    <source>
        <dbReference type="Proteomes" id="UP000290365"/>
    </source>
</evidence>
<dbReference type="PROSITE" id="PS51257">
    <property type="entry name" value="PROKAR_LIPOPROTEIN"/>
    <property type="match status" value="1"/>
</dbReference>
<keyword evidence="2" id="KW-1185">Reference proteome</keyword>
<reference evidence="1 2" key="1">
    <citation type="submission" date="2019-01" db="EMBL/GenBank/DDBJ databases">
        <title>Ktedonosporobacter rubrisoli SCAWS-G2.</title>
        <authorList>
            <person name="Huang Y."/>
            <person name="Yan B."/>
        </authorList>
    </citation>
    <scope>NUCLEOTIDE SEQUENCE [LARGE SCALE GENOMIC DNA]</scope>
    <source>
        <strain evidence="1 2">SCAWS-G2</strain>
    </source>
</reference>
<protein>
    <submittedName>
        <fullName evidence="1">Uncharacterized protein</fullName>
    </submittedName>
</protein>
<dbReference type="KEGG" id="kbs:EPA93_31985"/>
<sequence>MRFSLFKTRRQLSLLQPRLIGIAMLLCLLLSACSNLGLKLNTPEPTPAVSRIMPHDLLTPGFLTVGNYPNYPPRNR</sequence>